<keyword evidence="2" id="KW-0677">Repeat</keyword>
<dbReference type="InterPro" id="IPR011024">
    <property type="entry name" value="G_crystallin-like"/>
</dbReference>
<name>A0A5C6RMA8_9BACT</name>
<proteinExistence type="inferred from homology"/>
<dbReference type="Pfam" id="PF00030">
    <property type="entry name" value="Crystall"/>
    <property type="match status" value="1"/>
</dbReference>
<comment type="similarity">
    <text evidence="1">Belongs to the beta/gamma-crystallin family.</text>
</comment>
<dbReference type="OrthoDB" id="954626at2"/>
<reference evidence="5 6" key="1">
    <citation type="submission" date="2019-08" db="EMBL/GenBank/DDBJ databases">
        <title>Genome of Phaeodactylibacter luteus.</title>
        <authorList>
            <person name="Bowman J.P."/>
        </authorList>
    </citation>
    <scope>NUCLEOTIDE SEQUENCE [LARGE SCALE GENOMIC DNA]</scope>
    <source>
        <strain evidence="5 6">KCTC 42180</strain>
    </source>
</reference>
<evidence type="ECO:0000256" key="3">
    <source>
        <dbReference type="SAM" id="SignalP"/>
    </source>
</evidence>
<dbReference type="Gene3D" id="2.60.20.10">
    <property type="entry name" value="Crystallins"/>
    <property type="match status" value="2"/>
</dbReference>
<accession>A0A5C6RMA8</accession>
<dbReference type="InterPro" id="IPR001064">
    <property type="entry name" value="Beta/gamma_crystallin"/>
</dbReference>
<evidence type="ECO:0000259" key="4">
    <source>
        <dbReference type="PROSITE" id="PS50915"/>
    </source>
</evidence>
<gene>
    <name evidence="5" type="ORF">FRY97_09350</name>
</gene>
<keyword evidence="6" id="KW-1185">Reference proteome</keyword>
<dbReference type="SMART" id="SM00247">
    <property type="entry name" value="XTALbg"/>
    <property type="match status" value="2"/>
</dbReference>
<sequence>MMPKYFLWCWLLAAGAWHTANAQPVVRLFSQPGFRGDYLEIAQEWSARDRQDPWNDGVASIGVPEGWEVWVYEDSYFRGRREVFRGSWDGRRERFWCGRISSIRVVRPDRPNRPYRPPVIENRVPVTVFQDVHFEGASMRIYGEWTAERGYDFWNDRISSVYVPEGYRVILYEHSYFRGRRLVLESHWSAPRGETWWNDRISSIRVERVWD</sequence>
<protein>
    <submittedName>
        <fullName evidence="5">Beta/gamma crystallin family protein</fullName>
    </submittedName>
</protein>
<organism evidence="5 6">
    <name type="scientific">Phaeodactylibacter luteus</name>
    <dbReference type="NCBI Taxonomy" id="1564516"/>
    <lineage>
        <taxon>Bacteria</taxon>
        <taxon>Pseudomonadati</taxon>
        <taxon>Bacteroidota</taxon>
        <taxon>Saprospiria</taxon>
        <taxon>Saprospirales</taxon>
        <taxon>Haliscomenobacteraceae</taxon>
        <taxon>Phaeodactylibacter</taxon>
    </lineage>
</organism>
<dbReference type="RefSeq" id="WP_147167185.1">
    <property type="nucleotide sequence ID" value="NZ_VOOR01000016.1"/>
</dbReference>
<keyword evidence="3" id="KW-0732">Signal</keyword>
<evidence type="ECO:0000256" key="1">
    <source>
        <dbReference type="ARBA" id="ARBA00009646"/>
    </source>
</evidence>
<dbReference type="Proteomes" id="UP000321580">
    <property type="component" value="Unassembled WGS sequence"/>
</dbReference>
<evidence type="ECO:0000313" key="6">
    <source>
        <dbReference type="Proteomes" id="UP000321580"/>
    </source>
</evidence>
<dbReference type="EMBL" id="VOOR01000016">
    <property type="protein sequence ID" value="TXB63367.1"/>
    <property type="molecule type" value="Genomic_DNA"/>
</dbReference>
<dbReference type="SUPFAM" id="SSF49695">
    <property type="entry name" value="gamma-Crystallin-like"/>
    <property type="match status" value="1"/>
</dbReference>
<comment type="caution">
    <text evidence="5">The sequence shown here is derived from an EMBL/GenBank/DDBJ whole genome shotgun (WGS) entry which is preliminary data.</text>
</comment>
<evidence type="ECO:0000256" key="2">
    <source>
        <dbReference type="ARBA" id="ARBA00022737"/>
    </source>
</evidence>
<evidence type="ECO:0000313" key="5">
    <source>
        <dbReference type="EMBL" id="TXB63367.1"/>
    </source>
</evidence>
<feature type="signal peptide" evidence="3">
    <location>
        <begin position="1"/>
        <end position="22"/>
    </location>
</feature>
<dbReference type="PROSITE" id="PS50915">
    <property type="entry name" value="CRYSTALLIN_BETA_GAMMA"/>
    <property type="match status" value="1"/>
</dbReference>
<dbReference type="AlphaFoldDB" id="A0A5C6RMA8"/>
<feature type="chain" id="PRO_5023081634" evidence="3">
    <location>
        <begin position="23"/>
        <end position="211"/>
    </location>
</feature>
<feature type="domain" description="Beta/gamma crystallin 'Greek key'" evidence="4">
    <location>
        <begin position="167"/>
        <end position="208"/>
    </location>
</feature>